<dbReference type="Pfam" id="PF00141">
    <property type="entry name" value="peroxidase"/>
    <property type="match status" value="1"/>
</dbReference>
<dbReference type="GO" id="GO:0006979">
    <property type="term" value="P:response to oxidative stress"/>
    <property type="evidence" value="ECO:0007669"/>
    <property type="project" value="UniProtKB-UniRule"/>
</dbReference>
<dbReference type="Proteomes" id="UP000807115">
    <property type="component" value="Chromosome 7"/>
</dbReference>
<keyword evidence="20" id="KW-0732">Signal</keyword>
<dbReference type="GO" id="GO:0005576">
    <property type="term" value="C:extracellular region"/>
    <property type="evidence" value="ECO:0007669"/>
    <property type="project" value="UniProtKB-SubCell"/>
</dbReference>
<comment type="cofactor">
    <cofactor evidence="17 20">
        <name>Ca(2+)</name>
        <dbReference type="ChEBI" id="CHEBI:29108"/>
    </cofactor>
    <text evidence="17 20">Binds 2 calcium ions per subunit.</text>
</comment>
<comment type="subcellular location">
    <subcellularLocation>
        <location evidence="3 20">Secreted</location>
    </subcellularLocation>
</comment>
<evidence type="ECO:0000256" key="13">
    <source>
        <dbReference type="ARBA" id="ARBA00023283"/>
    </source>
</evidence>
<dbReference type="OMA" id="PWWSVEL"/>
<feature type="binding site" evidence="17">
    <location>
        <position position="263"/>
    </location>
    <ligand>
        <name>Ca(2+)</name>
        <dbReference type="ChEBI" id="CHEBI:29108"/>
        <label>2</label>
    </ligand>
</feature>
<feature type="binding site" evidence="17">
    <location>
        <position position="96"/>
    </location>
    <ligand>
        <name>Ca(2+)</name>
        <dbReference type="ChEBI" id="CHEBI:29108"/>
        <label>1</label>
    </ligand>
</feature>
<dbReference type="InterPro" id="IPR010255">
    <property type="entry name" value="Haem_peroxidase_sf"/>
</dbReference>
<evidence type="ECO:0000256" key="1">
    <source>
        <dbReference type="ARBA" id="ARBA00000189"/>
    </source>
</evidence>
<reference evidence="22" key="1">
    <citation type="journal article" date="2019" name="BMC Genomics">
        <title>A new reference genome for Sorghum bicolor reveals high levels of sequence similarity between sweet and grain genotypes: implications for the genetics of sugar metabolism.</title>
        <authorList>
            <person name="Cooper E.A."/>
            <person name="Brenton Z.W."/>
            <person name="Flinn B.S."/>
            <person name="Jenkins J."/>
            <person name="Shu S."/>
            <person name="Flowers D."/>
            <person name="Luo F."/>
            <person name="Wang Y."/>
            <person name="Xia P."/>
            <person name="Barry K."/>
            <person name="Daum C."/>
            <person name="Lipzen A."/>
            <person name="Yoshinaga Y."/>
            <person name="Schmutz J."/>
            <person name="Saski C."/>
            <person name="Vermerris W."/>
            <person name="Kresovich S."/>
        </authorList>
    </citation>
    <scope>NUCLEOTIDE SEQUENCE</scope>
</reference>
<comment type="similarity">
    <text evidence="20">Belongs to the peroxidase family. Classical plant (class III) peroxidase subfamily.</text>
</comment>
<dbReference type="PROSITE" id="PS50873">
    <property type="entry name" value="PEROXIDASE_4"/>
    <property type="match status" value="1"/>
</dbReference>
<keyword evidence="14 20" id="KW-0376">Hydrogen peroxide</keyword>
<accession>A0A921UAC6</accession>
<evidence type="ECO:0000256" key="20">
    <source>
        <dbReference type="RuleBase" id="RU362060"/>
    </source>
</evidence>
<feature type="binding site" description="axial binding residue" evidence="17">
    <location>
        <position position="202"/>
    </location>
    <ligand>
        <name>heme b</name>
        <dbReference type="ChEBI" id="CHEBI:60344"/>
    </ligand>
    <ligandPart>
        <name>Fe</name>
        <dbReference type="ChEBI" id="CHEBI:18248"/>
    </ligandPart>
</feature>
<feature type="site" description="Transition state stabilizer" evidence="18">
    <location>
        <position position="71"/>
    </location>
</feature>
<keyword evidence="20" id="KW-0964">Secreted</keyword>
<dbReference type="InterPro" id="IPR002016">
    <property type="entry name" value="Haem_peroxidase"/>
</dbReference>
<evidence type="ECO:0000256" key="10">
    <source>
        <dbReference type="ARBA" id="ARBA00023002"/>
    </source>
</evidence>
<dbReference type="Gramene" id="EES14190">
    <property type="protein sequence ID" value="EES14190"/>
    <property type="gene ID" value="SORBI_3007G192300"/>
</dbReference>
<reference evidence="22" key="2">
    <citation type="submission" date="2020-10" db="EMBL/GenBank/DDBJ databases">
        <authorList>
            <person name="Cooper E.A."/>
            <person name="Brenton Z.W."/>
            <person name="Flinn B.S."/>
            <person name="Jenkins J."/>
            <person name="Shu S."/>
            <person name="Flowers D."/>
            <person name="Luo F."/>
            <person name="Wang Y."/>
            <person name="Xia P."/>
            <person name="Barry K."/>
            <person name="Daum C."/>
            <person name="Lipzen A."/>
            <person name="Yoshinaga Y."/>
            <person name="Schmutz J."/>
            <person name="Saski C."/>
            <person name="Vermerris W."/>
            <person name="Kresovich S."/>
        </authorList>
    </citation>
    <scope>NUCLEOTIDE SEQUENCE</scope>
</reference>
<dbReference type="KEGG" id="sbi:8060947"/>
<feature type="binding site" evidence="17">
    <location>
        <position position="203"/>
    </location>
    <ligand>
        <name>Ca(2+)</name>
        <dbReference type="ChEBI" id="CHEBI:29108"/>
        <label>2</label>
    </ligand>
</feature>
<proteinExistence type="inferred from homology"/>
<feature type="disulfide bond" evidence="19">
    <location>
        <begin position="130"/>
        <end position="331"/>
    </location>
</feature>
<dbReference type="FunFam" id="1.10.420.10:FF:000001">
    <property type="entry name" value="Peroxidase"/>
    <property type="match status" value="1"/>
</dbReference>
<comment type="function">
    <text evidence="2">Removal of H(2)O(2), oxidation of toxic reductants, biosynthesis and degradation of lignin, suberization, auxin catabolism, response to environmental stresses such as wounding, pathogen attack and oxidative stress. These functions might be dependent on each isozyme/isoform in each plant tissue.</text>
</comment>
<evidence type="ECO:0000256" key="19">
    <source>
        <dbReference type="PIRSR" id="PIRSR600823-5"/>
    </source>
</evidence>
<dbReference type="InterPro" id="IPR033905">
    <property type="entry name" value="Secretory_peroxidase"/>
</dbReference>
<dbReference type="Gene3D" id="1.10.520.10">
    <property type="match status" value="1"/>
</dbReference>
<dbReference type="InterPro" id="IPR000823">
    <property type="entry name" value="Peroxidase_pln"/>
</dbReference>
<keyword evidence="9 17" id="KW-0106">Calcium</keyword>
<evidence type="ECO:0000256" key="17">
    <source>
        <dbReference type="PIRSR" id="PIRSR600823-3"/>
    </source>
</evidence>
<organism evidence="22 23">
    <name type="scientific">Sorghum bicolor</name>
    <name type="common">Sorghum</name>
    <name type="synonym">Sorghum vulgare</name>
    <dbReference type="NCBI Taxonomy" id="4558"/>
    <lineage>
        <taxon>Eukaryota</taxon>
        <taxon>Viridiplantae</taxon>
        <taxon>Streptophyta</taxon>
        <taxon>Embryophyta</taxon>
        <taxon>Tracheophyta</taxon>
        <taxon>Spermatophyta</taxon>
        <taxon>Magnoliopsida</taxon>
        <taxon>Liliopsida</taxon>
        <taxon>Poales</taxon>
        <taxon>Poaceae</taxon>
        <taxon>PACMAD clade</taxon>
        <taxon>Panicoideae</taxon>
        <taxon>Andropogonodae</taxon>
        <taxon>Andropogoneae</taxon>
        <taxon>Sorghinae</taxon>
        <taxon>Sorghum</taxon>
    </lineage>
</organism>
<gene>
    <name evidence="22" type="ORF">BDA96_07G204500</name>
</gene>
<evidence type="ECO:0000256" key="5">
    <source>
        <dbReference type="ARBA" id="ARBA00012313"/>
    </source>
</evidence>
<evidence type="ECO:0000256" key="18">
    <source>
        <dbReference type="PIRSR" id="PIRSR600823-4"/>
    </source>
</evidence>
<evidence type="ECO:0000256" key="2">
    <source>
        <dbReference type="ARBA" id="ARBA00002322"/>
    </source>
</evidence>
<dbReference type="PROSITE" id="PS00435">
    <property type="entry name" value="PEROXIDASE_1"/>
    <property type="match status" value="1"/>
</dbReference>
<evidence type="ECO:0000256" key="14">
    <source>
        <dbReference type="ARBA" id="ARBA00023324"/>
    </source>
</evidence>
<evidence type="ECO:0000256" key="8">
    <source>
        <dbReference type="ARBA" id="ARBA00022723"/>
    </source>
</evidence>
<keyword evidence="12 19" id="KW-1015">Disulfide bond</keyword>
<feature type="disulfide bond" evidence="19">
    <location>
        <begin position="77"/>
        <end position="82"/>
    </location>
</feature>
<evidence type="ECO:0000259" key="21">
    <source>
        <dbReference type="PROSITE" id="PS50873"/>
    </source>
</evidence>
<comment type="cofactor">
    <cofactor evidence="17 20">
        <name>heme b</name>
        <dbReference type="ChEBI" id="CHEBI:60344"/>
    </cofactor>
    <text evidence="17 20">Binds 1 heme b (iron(II)-protoporphyrin IX) group per subunit.</text>
</comment>
<keyword evidence="10 20" id="KW-0560">Oxidoreductase</keyword>
<dbReference type="SUPFAM" id="SSF48113">
    <property type="entry name" value="Heme-dependent peroxidases"/>
    <property type="match status" value="1"/>
</dbReference>
<dbReference type="OrthoDB" id="2113341at2759"/>
<dbReference type="GO" id="GO:0046872">
    <property type="term" value="F:metal ion binding"/>
    <property type="evidence" value="ECO:0007669"/>
    <property type="project" value="UniProtKB-UniRule"/>
</dbReference>
<comment type="caution">
    <text evidence="22">The sequence shown here is derived from an EMBL/GenBank/DDBJ whole genome shotgun (WGS) entry which is preliminary data.</text>
</comment>
<dbReference type="PRINTS" id="PR00458">
    <property type="entry name" value="PEROXIDASE"/>
</dbReference>
<comment type="similarity">
    <text evidence="4">Belongs to the peroxidase family. Ascorbate peroxidase subfamily.</text>
</comment>
<comment type="catalytic activity">
    <reaction evidence="1 20">
        <text>2 a phenolic donor + H2O2 = 2 a phenolic radical donor + 2 H2O</text>
        <dbReference type="Rhea" id="RHEA:56136"/>
        <dbReference type="ChEBI" id="CHEBI:15377"/>
        <dbReference type="ChEBI" id="CHEBI:16240"/>
        <dbReference type="ChEBI" id="CHEBI:139520"/>
        <dbReference type="ChEBI" id="CHEBI:139521"/>
        <dbReference type="EC" id="1.11.1.7"/>
    </reaction>
</comment>
<dbReference type="PANTHER" id="PTHR31517">
    <property type="match status" value="1"/>
</dbReference>
<dbReference type="GO" id="GO:0020037">
    <property type="term" value="F:heme binding"/>
    <property type="evidence" value="ECO:0007669"/>
    <property type="project" value="UniProtKB-UniRule"/>
</dbReference>
<dbReference type="EMBL" id="CM027686">
    <property type="protein sequence ID" value="KAG0524364.1"/>
    <property type="molecule type" value="Genomic_DNA"/>
</dbReference>
<protein>
    <recommendedName>
        <fullName evidence="5 20">Peroxidase</fullName>
        <ecNumber evidence="5 20">1.11.1.7</ecNumber>
    </recommendedName>
</protein>
<feature type="binding site" evidence="17">
    <location>
        <position position="76"/>
    </location>
    <ligand>
        <name>Ca(2+)</name>
        <dbReference type="ChEBI" id="CHEBI:29108"/>
        <label>1</label>
    </ligand>
</feature>
<evidence type="ECO:0000256" key="7">
    <source>
        <dbReference type="ARBA" id="ARBA00022617"/>
    </source>
</evidence>
<feature type="binding site" evidence="17">
    <location>
        <position position="255"/>
    </location>
    <ligand>
        <name>Ca(2+)</name>
        <dbReference type="ChEBI" id="CHEBI:29108"/>
        <label>2</label>
    </ligand>
</feature>
<keyword evidence="8 17" id="KW-0479">Metal-binding</keyword>
<evidence type="ECO:0000256" key="9">
    <source>
        <dbReference type="ARBA" id="ARBA00022837"/>
    </source>
</evidence>
<feature type="active site" description="Proton acceptor" evidence="15">
    <location>
        <position position="75"/>
    </location>
</feature>
<dbReference type="EC" id="1.11.1.7" evidence="5 20"/>
<dbReference type="Gene3D" id="1.10.420.10">
    <property type="entry name" value="Peroxidase, domain 2"/>
    <property type="match status" value="1"/>
</dbReference>
<feature type="domain" description="Plant heme peroxidase family profile" evidence="21">
    <location>
        <begin position="34"/>
        <end position="335"/>
    </location>
</feature>
<feature type="disulfide bond" evidence="19">
    <location>
        <begin position="44"/>
        <end position="124"/>
    </location>
</feature>
<dbReference type="PRINTS" id="PR00461">
    <property type="entry name" value="PLPEROXIDASE"/>
</dbReference>
<evidence type="ECO:0000313" key="22">
    <source>
        <dbReference type="EMBL" id="KAG0524364.1"/>
    </source>
</evidence>
<keyword evidence="6 20" id="KW-0575">Peroxidase</keyword>
<keyword evidence="13" id="KW-0873">Pyrrolidone carboxylic acid</keyword>
<dbReference type="GO" id="GO:0042744">
    <property type="term" value="P:hydrogen peroxide catabolic process"/>
    <property type="evidence" value="ECO:0007669"/>
    <property type="project" value="UniProtKB-KW"/>
</dbReference>
<dbReference type="AlphaFoldDB" id="A0A921UAC6"/>
<evidence type="ECO:0000256" key="12">
    <source>
        <dbReference type="ARBA" id="ARBA00023157"/>
    </source>
</evidence>
<feature type="signal peptide" evidence="20">
    <location>
        <begin position="1"/>
        <end position="24"/>
    </location>
</feature>
<evidence type="ECO:0000256" key="11">
    <source>
        <dbReference type="ARBA" id="ARBA00023004"/>
    </source>
</evidence>
<sequence length="336" mass="36478">MEKRRRGGVSSLMVLAAALLTVAAMPPPPRVAAALSPDYYKDSCPDLESIVRYEVTRKKNETVVTIPATLRLAFHDCMVGGCNAAVLIASKKNDAEKDAPDNESLAGDGFDTINRVKAAVEKKCPGVVSCADIIALATRDVVYLADGPYWRVELGRLDALASRASDVKGKLPDPDMHVKELMPVFQRNGFTKVDLVALSGAHTVGFAHCSRFTNRLYSYGGTSSRTDPTFNPDYAGQLKGACPVNVGPTIAVNMDPVSPIKFDNIYFINLQYGLGLFTSDQVLYTDETTRPIVDKFAASQKEFFDAFVAAMIKLGRLGVKTGKDGEIRRVCTAFNH</sequence>
<evidence type="ECO:0000313" key="23">
    <source>
        <dbReference type="Proteomes" id="UP000807115"/>
    </source>
</evidence>
<evidence type="ECO:0000256" key="15">
    <source>
        <dbReference type="PIRSR" id="PIRSR600823-1"/>
    </source>
</evidence>
<evidence type="ECO:0000256" key="4">
    <source>
        <dbReference type="ARBA" id="ARBA00006873"/>
    </source>
</evidence>
<name>A0A921UAC6_SORBI</name>
<dbReference type="PANTHER" id="PTHR31517:SF35">
    <property type="entry name" value="PEROXIDASE"/>
    <property type="match status" value="1"/>
</dbReference>
<dbReference type="FunFam" id="1.10.520.10:FF:000008">
    <property type="entry name" value="Peroxidase"/>
    <property type="match status" value="1"/>
</dbReference>
<evidence type="ECO:0000256" key="6">
    <source>
        <dbReference type="ARBA" id="ARBA00022559"/>
    </source>
</evidence>
<feature type="binding site" evidence="17">
    <location>
        <position position="79"/>
    </location>
    <ligand>
        <name>Ca(2+)</name>
        <dbReference type="ChEBI" id="CHEBI:29108"/>
        <label>1</label>
    </ligand>
</feature>
<evidence type="ECO:0000256" key="3">
    <source>
        <dbReference type="ARBA" id="ARBA00004613"/>
    </source>
</evidence>
<dbReference type="CDD" id="cd00693">
    <property type="entry name" value="secretory_peroxidase"/>
    <property type="match status" value="1"/>
</dbReference>
<dbReference type="InterPro" id="IPR019793">
    <property type="entry name" value="Peroxidases_heam-ligand_BS"/>
</dbReference>
<keyword evidence="11 17" id="KW-0408">Iron</keyword>
<feature type="binding site" evidence="16">
    <location>
        <position position="172"/>
    </location>
    <ligand>
        <name>substrate</name>
    </ligand>
</feature>
<feature type="disulfide bond" evidence="19">
    <location>
        <begin position="209"/>
        <end position="242"/>
    </location>
</feature>
<feature type="chain" id="PRO_5038169297" description="Peroxidase" evidence="20">
    <location>
        <begin position="25"/>
        <end position="336"/>
    </location>
</feature>
<feature type="binding site" evidence="17">
    <location>
        <position position="81"/>
    </location>
    <ligand>
        <name>Ca(2+)</name>
        <dbReference type="ChEBI" id="CHEBI:29108"/>
        <label>1</label>
    </ligand>
</feature>
<evidence type="ECO:0000256" key="16">
    <source>
        <dbReference type="PIRSR" id="PIRSR600823-2"/>
    </source>
</evidence>
<keyword evidence="7 20" id="KW-0349">Heme</keyword>
<dbReference type="GO" id="GO:0140825">
    <property type="term" value="F:lactoperoxidase activity"/>
    <property type="evidence" value="ECO:0007669"/>
    <property type="project" value="UniProtKB-EC"/>
</dbReference>